<dbReference type="PRINTS" id="PR01217">
    <property type="entry name" value="PRICHEXTENSN"/>
</dbReference>
<dbReference type="RefSeq" id="WP_171108696.1">
    <property type="nucleotide sequence ID" value="NZ_BMPT01000019.1"/>
</dbReference>
<comment type="caution">
    <text evidence="4">The sequence shown here is derived from an EMBL/GenBank/DDBJ whole genome shotgun (WGS) entry which is preliminary data.</text>
</comment>
<keyword evidence="5" id="KW-1185">Reference proteome</keyword>
<keyword evidence="2" id="KW-0472">Membrane</keyword>
<dbReference type="EMBL" id="BMPT01000019">
    <property type="protein sequence ID" value="GGM39184.1"/>
    <property type="molecule type" value="Genomic_DNA"/>
</dbReference>
<feature type="transmembrane region" description="Helical" evidence="2">
    <location>
        <begin position="164"/>
        <end position="190"/>
    </location>
</feature>
<evidence type="ECO:0000256" key="2">
    <source>
        <dbReference type="SAM" id="Phobius"/>
    </source>
</evidence>
<dbReference type="AlphaFoldDB" id="A0A8H9L5L2"/>
<accession>A0A8H9L5L2</accession>
<feature type="compositionally biased region" description="Low complexity" evidence="1">
    <location>
        <begin position="53"/>
        <end position="74"/>
    </location>
</feature>
<feature type="region of interest" description="Disordered" evidence="1">
    <location>
        <begin position="1"/>
        <end position="98"/>
    </location>
</feature>
<gene>
    <name evidence="4" type="ORF">GCM10010102_38510</name>
</gene>
<evidence type="ECO:0000313" key="4">
    <source>
        <dbReference type="EMBL" id="GGM39184.1"/>
    </source>
</evidence>
<feature type="compositionally biased region" description="Pro residues" evidence="1">
    <location>
        <begin position="33"/>
        <end position="52"/>
    </location>
</feature>
<dbReference type="Pfam" id="PF13828">
    <property type="entry name" value="DUF4190"/>
    <property type="match status" value="1"/>
</dbReference>
<proteinExistence type="predicted"/>
<dbReference type="Proteomes" id="UP000655589">
    <property type="component" value="Unassembled WGS sequence"/>
</dbReference>
<organism evidence="4 5">
    <name type="scientific">Promicromonospora citrea</name>
    <dbReference type="NCBI Taxonomy" id="43677"/>
    <lineage>
        <taxon>Bacteria</taxon>
        <taxon>Bacillati</taxon>
        <taxon>Actinomycetota</taxon>
        <taxon>Actinomycetes</taxon>
        <taxon>Micrococcales</taxon>
        <taxon>Promicromonosporaceae</taxon>
        <taxon>Promicromonospora</taxon>
    </lineage>
</organism>
<evidence type="ECO:0000313" key="5">
    <source>
        <dbReference type="Proteomes" id="UP000655589"/>
    </source>
</evidence>
<feature type="domain" description="DUF4190" evidence="3">
    <location>
        <begin position="113"/>
        <end position="179"/>
    </location>
</feature>
<keyword evidence="2" id="KW-1133">Transmembrane helix</keyword>
<name>A0A8H9L5L2_9MICO</name>
<keyword evidence="2" id="KW-0812">Transmembrane</keyword>
<reference evidence="4" key="1">
    <citation type="journal article" date="2014" name="Int. J. Syst. Evol. Microbiol.">
        <title>Complete genome sequence of Corynebacterium casei LMG S-19264T (=DSM 44701T), isolated from a smear-ripened cheese.</title>
        <authorList>
            <consortium name="US DOE Joint Genome Institute (JGI-PGF)"/>
            <person name="Walter F."/>
            <person name="Albersmeier A."/>
            <person name="Kalinowski J."/>
            <person name="Ruckert C."/>
        </authorList>
    </citation>
    <scope>NUCLEOTIDE SEQUENCE</scope>
    <source>
        <strain evidence="4">JCM 3051</strain>
    </source>
</reference>
<reference evidence="4" key="2">
    <citation type="submission" date="2020-09" db="EMBL/GenBank/DDBJ databases">
        <authorList>
            <person name="Sun Q."/>
            <person name="Ohkuma M."/>
        </authorList>
    </citation>
    <scope>NUCLEOTIDE SEQUENCE</scope>
    <source>
        <strain evidence="4">JCM 3051</strain>
    </source>
</reference>
<evidence type="ECO:0000256" key="1">
    <source>
        <dbReference type="SAM" id="MobiDB-lite"/>
    </source>
</evidence>
<sequence length="206" mass="21980">MTQPDGWQPPYEPPASNGPEQPSPQQPQQPEQPQHPVPPEPYPGHQPSPYSPQPYGTQPDQQPYQPQPYQQQPAQPSPYQPQPGAQPGQPPAYGYPPQTGPYGYGAPLPKNPLGVWSLVLGIVGVVLTCSCGVGFLTAIPAVITGHLSRKAQREGQADNGNLGLVGLIIGYVVVGLTVLGLIGFGAMFSIPEFREGFFSEMNSSGY</sequence>
<feature type="transmembrane region" description="Helical" evidence="2">
    <location>
        <begin position="115"/>
        <end position="143"/>
    </location>
</feature>
<evidence type="ECO:0000259" key="3">
    <source>
        <dbReference type="Pfam" id="PF13828"/>
    </source>
</evidence>
<protein>
    <recommendedName>
        <fullName evidence="3">DUF4190 domain-containing protein</fullName>
    </recommendedName>
</protein>
<dbReference type="InterPro" id="IPR025241">
    <property type="entry name" value="DUF4190"/>
</dbReference>